<dbReference type="InterPro" id="IPR023753">
    <property type="entry name" value="FAD/NAD-binding_dom"/>
</dbReference>
<keyword evidence="14" id="KW-0670">Pyruvate</keyword>
<dbReference type="AlphaFoldDB" id="A0A1X7FTL6"/>
<keyword evidence="2 11" id="KW-0285">Flavoprotein</keyword>
<dbReference type="GO" id="GO:0003955">
    <property type="term" value="F:NAD(P)H dehydrogenase (quinone) activity"/>
    <property type="evidence" value="ECO:0007669"/>
    <property type="project" value="TreeGrafter"/>
</dbReference>
<evidence type="ECO:0000256" key="4">
    <source>
        <dbReference type="ARBA" id="ARBA00022857"/>
    </source>
</evidence>
<organism evidence="14 15">
    <name type="scientific">Trinickia caryophylli</name>
    <name type="common">Paraburkholderia caryophylli</name>
    <dbReference type="NCBI Taxonomy" id="28094"/>
    <lineage>
        <taxon>Bacteria</taxon>
        <taxon>Pseudomonadati</taxon>
        <taxon>Pseudomonadota</taxon>
        <taxon>Betaproteobacteria</taxon>
        <taxon>Burkholderiales</taxon>
        <taxon>Burkholderiaceae</taxon>
        <taxon>Trinickia</taxon>
    </lineage>
</organism>
<dbReference type="InterPro" id="IPR036188">
    <property type="entry name" value="FAD/NAD-bd_sf"/>
</dbReference>
<evidence type="ECO:0000256" key="9">
    <source>
        <dbReference type="PIRSR" id="PIRSR000350-3"/>
    </source>
</evidence>
<feature type="binding site" evidence="9">
    <location>
        <begin position="177"/>
        <end position="184"/>
    </location>
    <ligand>
        <name>NAD(+)</name>
        <dbReference type="ChEBI" id="CHEBI:57540"/>
    </ligand>
</feature>
<feature type="binding site" evidence="9">
    <location>
        <position position="268"/>
    </location>
    <ligand>
        <name>NAD(+)</name>
        <dbReference type="ChEBI" id="CHEBI:57540"/>
    </ligand>
</feature>
<keyword evidence="9" id="KW-0547">Nucleotide-binding</keyword>
<dbReference type="GO" id="GO:0016668">
    <property type="term" value="F:oxidoreductase activity, acting on a sulfur group of donors, NAD(P) as acceptor"/>
    <property type="evidence" value="ECO:0007669"/>
    <property type="project" value="InterPro"/>
</dbReference>
<name>A0A1X7FTL6_TRICW</name>
<dbReference type="STRING" id="28094.SAMN06295900_111120"/>
<comment type="similarity">
    <text evidence="1 11">Belongs to the class-I pyridine nucleotide-disulfide oxidoreductase family.</text>
</comment>
<dbReference type="InterPro" id="IPR001100">
    <property type="entry name" value="Pyr_nuc-diS_OxRdtase"/>
</dbReference>
<accession>A0A1X7FTL6</accession>
<evidence type="ECO:0000256" key="3">
    <source>
        <dbReference type="ARBA" id="ARBA00022827"/>
    </source>
</evidence>
<dbReference type="PIRSF" id="PIRSF000350">
    <property type="entry name" value="Mercury_reductase_MerA"/>
    <property type="match status" value="1"/>
</dbReference>
<keyword evidence="3 9" id="KW-0274">FAD</keyword>
<evidence type="ECO:0000259" key="12">
    <source>
        <dbReference type="Pfam" id="PF02852"/>
    </source>
</evidence>
<feature type="domain" description="FAD/NAD(P)-binding" evidence="13">
    <location>
        <begin position="6"/>
        <end position="320"/>
    </location>
</feature>
<dbReference type="PRINTS" id="PR00411">
    <property type="entry name" value="PNDRDTASEI"/>
</dbReference>
<evidence type="ECO:0000256" key="1">
    <source>
        <dbReference type="ARBA" id="ARBA00007532"/>
    </source>
</evidence>
<dbReference type="PANTHER" id="PTHR43014:SF2">
    <property type="entry name" value="MERCURIC REDUCTASE"/>
    <property type="match status" value="1"/>
</dbReference>
<dbReference type="InterPro" id="IPR012999">
    <property type="entry name" value="Pyr_OxRdtase_I_AS"/>
</dbReference>
<evidence type="ECO:0000256" key="10">
    <source>
        <dbReference type="PIRSR" id="PIRSR000350-4"/>
    </source>
</evidence>
<dbReference type="Pfam" id="PF02852">
    <property type="entry name" value="Pyr_redox_dim"/>
    <property type="match status" value="1"/>
</dbReference>
<evidence type="ECO:0000256" key="7">
    <source>
        <dbReference type="ARBA" id="ARBA00023284"/>
    </source>
</evidence>
<keyword evidence="15" id="KW-1185">Reference proteome</keyword>
<feature type="binding site" evidence="9">
    <location>
        <position position="309"/>
    </location>
    <ligand>
        <name>FAD</name>
        <dbReference type="ChEBI" id="CHEBI:57692"/>
    </ligand>
</feature>
<feature type="binding site" evidence="9">
    <location>
        <position position="51"/>
    </location>
    <ligand>
        <name>FAD</name>
        <dbReference type="ChEBI" id="CHEBI:57692"/>
    </ligand>
</feature>
<dbReference type="RefSeq" id="WP_085229016.1">
    <property type="nucleotide sequence ID" value="NZ_BSQD01000008.1"/>
</dbReference>
<keyword evidence="5 11" id="KW-0560">Oxidoreductase</keyword>
<feature type="domain" description="Pyridine nucleotide-disulphide oxidoreductase dimerisation" evidence="12">
    <location>
        <begin position="348"/>
        <end position="450"/>
    </location>
</feature>
<evidence type="ECO:0000313" key="15">
    <source>
        <dbReference type="Proteomes" id="UP000192911"/>
    </source>
</evidence>
<keyword evidence="9" id="KW-0520">NAD</keyword>
<feature type="binding site" evidence="9">
    <location>
        <position position="200"/>
    </location>
    <ligand>
        <name>NAD(+)</name>
        <dbReference type="ChEBI" id="CHEBI:57540"/>
    </ligand>
</feature>
<reference evidence="15" key="1">
    <citation type="submission" date="2017-04" db="EMBL/GenBank/DDBJ databases">
        <authorList>
            <person name="Varghese N."/>
            <person name="Submissions S."/>
        </authorList>
    </citation>
    <scope>NUCLEOTIDE SEQUENCE [LARGE SCALE GENOMIC DNA]</scope>
    <source>
        <strain evidence="15">Ballard 720</strain>
    </source>
</reference>
<dbReference type="SUPFAM" id="SSF51905">
    <property type="entry name" value="FAD/NAD(P)-binding domain"/>
    <property type="match status" value="1"/>
</dbReference>
<dbReference type="Gene3D" id="3.50.50.60">
    <property type="entry name" value="FAD/NAD(P)-binding domain"/>
    <property type="match status" value="2"/>
</dbReference>
<dbReference type="EMBL" id="FXAH01000011">
    <property type="protein sequence ID" value="SMF58583.1"/>
    <property type="molecule type" value="Genomic_DNA"/>
</dbReference>
<dbReference type="PRINTS" id="PR00368">
    <property type="entry name" value="FADPNR"/>
</dbReference>
<sequence length="461" mass="49837">MTARFDAIVIGTGQSGPALAARLSSAGMRVAIVERNLFGGTCVNTGCIPTKALVASAYAAHVARHAGDYGVTIGGAVGVDMARVKARKDEISLRSRSNVEKWLRGLERCTVLQGHARFESGDTVRVNGERYSAERIFVNVGTRPFIPPMQGLDRVRYLTNSTMMDIDFLPEHLIIVGGSYIGLEFAQMYRRFGARVTVIEKSGRLIAREDEDVSQAVYDILHGEGVGIELRAECMAAAMRGEQIAVTLDCGGDGAREVVGSHLLIAVGRTPNTDDLGLDRAGIEVDERGYIRVDDQLRTSAPNVWALGDCNGRGAFTHTSYNDYEIVAANLLDGEHRSVLDRIVTYGLFIDPPLGRVGMTENEIRRSGRKALVGMRPMARVGRAVEKGDTRGFMKVVVDADTKEILGAAILGVGGDEAIHCLTDTMYAKAPYTVVQRAVHIHPTVSELLPTVLGELEPLDG</sequence>
<evidence type="ECO:0000256" key="8">
    <source>
        <dbReference type="PIRSR" id="PIRSR000350-2"/>
    </source>
</evidence>
<protein>
    <submittedName>
        <fullName evidence="14">Pyruvate/2-oxoglutarate dehydrogenase complex, dihydrolipoamide dehydrogenase (E3) component</fullName>
    </submittedName>
</protein>
<dbReference type="Proteomes" id="UP000192911">
    <property type="component" value="Unassembled WGS sequence"/>
</dbReference>
<gene>
    <name evidence="14" type="ORF">SAMN06295900_111120</name>
</gene>
<dbReference type="InterPro" id="IPR016156">
    <property type="entry name" value="FAD/NAD-linked_Rdtase_dimer_sf"/>
</dbReference>
<proteinExistence type="inferred from homology"/>
<dbReference type="InterPro" id="IPR004099">
    <property type="entry name" value="Pyr_nucl-diS_OxRdtase_dimer"/>
</dbReference>
<dbReference type="GO" id="GO:0050660">
    <property type="term" value="F:flavin adenine dinucleotide binding"/>
    <property type="evidence" value="ECO:0007669"/>
    <property type="project" value="TreeGrafter"/>
</dbReference>
<evidence type="ECO:0000313" key="14">
    <source>
        <dbReference type="EMBL" id="SMF58583.1"/>
    </source>
</evidence>
<dbReference type="SUPFAM" id="SSF55424">
    <property type="entry name" value="FAD/NAD-linked reductases, dimerisation (C-terminal) domain"/>
    <property type="match status" value="1"/>
</dbReference>
<evidence type="ECO:0000256" key="5">
    <source>
        <dbReference type="ARBA" id="ARBA00023002"/>
    </source>
</evidence>
<dbReference type="PANTHER" id="PTHR43014">
    <property type="entry name" value="MERCURIC REDUCTASE"/>
    <property type="match status" value="1"/>
</dbReference>
<keyword evidence="4" id="KW-0521">NADP</keyword>
<keyword evidence="7 11" id="KW-0676">Redox-active center</keyword>
<feature type="disulfide bond" description="Redox-active" evidence="10">
    <location>
        <begin position="42"/>
        <end position="47"/>
    </location>
</feature>
<dbReference type="Pfam" id="PF07992">
    <property type="entry name" value="Pyr_redox_2"/>
    <property type="match status" value="1"/>
</dbReference>
<dbReference type="NCBIfam" id="NF004992">
    <property type="entry name" value="PRK06370.1-4"/>
    <property type="match status" value="1"/>
</dbReference>
<evidence type="ECO:0000256" key="11">
    <source>
        <dbReference type="RuleBase" id="RU003691"/>
    </source>
</evidence>
<dbReference type="PROSITE" id="PS00076">
    <property type="entry name" value="PYRIDINE_REDOX_1"/>
    <property type="match status" value="1"/>
</dbReference>
<evidence type="ECO:0000256" key="6">
    <source>
        <dbReference type="ARBA" id="ARBA00023157"/>
    </source>
</evidence>
<dbReference type="OrthoDB" id="178496at2"/>
<comment type="cofactor">
    <cofactor evidence="9">
        <name>FAD</name>
        <dbReference type="ChEBI" id="CHEBI:57692"/>
    </cofactor>
    <text evidence="9">Binds 1 FAD per subunit.</text>
</comment>
<feature type="active site" description="Proton acceptor" evidence="8">
    <location>
        <position position="442"/>
    </location>
</feature>
<dbReference type="Gene3D" id="3.30.390.30">
    <property type="match status" value="1"/>
</dbReference>
<evidence type="ECO:0000256" key="2">
    <source>
        <dbReference type="ARBA" id="ARBA00022630"/>
    </source>
</evidence>
<evidence type="ECO:0000259" key="13">
    <source>
        <dbReference type="Pfam" id="PF07992"/>
    </source>
</evidence>
<keyword evidence="6" id="KW-1015">Disulfide bond</keyword>
<dbReference type="GeneID" id="95552966"/>